<dbReference type="Pfam" id="PF00877">
    <property type="entry name" value="NLPC_P60"/>
    <property type="match status" value="1"/>
</dbReference>
<dbReference type="RefSeq" id="WP_262582920.1">
    <property type="nucleotide sequence ID" value="NZ_JAOQJL010000024.1"/>
</dbReference>
<reference evidence="6 7" key="1">
    <citation type="journal article" date="2021" name="ISME Commun">
        <title>Automated analysis of genomic sequences facilitates high-throughput and comprehensive description of bacteria.</title>
        <authorList>
            <person name="Hitch T.C.A."/>
        </authorList>
    </citation>
    <scope>NUCLEOTIDE SEQUENCE [LARGE SCALE GENOMIC DNA]</scope>
    <source>
        <strain evidence="6 7">Sanger_23</strain>
    </source>
</reference>
<dbReference type="InterPro" id="IPR051202">
    <property type="entry name" value="Peptidase_C40"/>
</dbReference>
<feature type="domain" description="NlpC/P60" evidence="5">
    <location>
        <begin position="1"/>
        <end position="95"/>
    </location>
</feature>
<evidence type="ECO:0000259" key="5">
    <source>
        <dbReference type="PROSITE" id="PS51935"/>
    </source>
</evidence>
<evidence type="ECO:0000313" key="6">
    <source>
        <dbReference type="EMBL" id="MCU6766167.1"/>
    </source>
</evidence>
<evidence type="ECO:0000256" key="2">
    <source>
        <dbReference type="ARBA" id="ARBA00022670"/>
    </source>
</evidence>
<comment type="similarity">
    <text evidence="1">Belongs to the peptidase C40 family.</text>
</comment>
<keyword evidence="7" id="KW-1185">Reference proteome</keyword>
<keyword evidence="2" id="KW-0645">Protease</keyword>
<feature type="non-terminal residue" evidence="6">
    <location>
        <position position="1"/>
    </location>
</feature>
<evidence type="ECO:0000313" key="7">
    <source>
        <dbReference type="Proteomes" id="UP001652409"/>
    </source>
</evidence>
<dbReference type="SUPFAM" id="SSF54001">
    <property type="entry name" value="Cysteine proteinases"/>
    <property type="match status" value="1"/>
</dbReference>
<dbReference type="Proteomes" id="UP001652409">
    <property type="component" value="Unassembled WGS sequence"/>
</dbReference>
<sequence length="95" mass="10416">DCSGFVSYCLTNSGVRNTGRLTAQGLYDICTPVSQSEAQPGDLIFFTGTYDAGVPVTHIGIYVGNGQMIHCGHPVQYTSINSPYWQSHFYGFGRW</sequence>
<keyword evidence="4" id="KW-0788">Thiol protease</keyword>
<dbReference type="Gene3D" id="3.90.1720.10">
    <property type="entry name" value="endopeptidase domain like (from Nostoc punctiforme)"/>
    <property type="match status" value="1"/>
</dbReference>
<dbReference type="InterPro" id="IPR038765">
    <property type="entry name" value="Papain-like_cys_pep_sf"/>
</dbReference>
<evidence type="ECO:0000256" key="3">
    <source>
        <dbReference type="ARBA" id="ARBA00022801"/>
    </source>
</evidence>
<evidence type="ECO:0000256" key="1">
    <source>
        <dbReference type="ARBA" id="ARBA00007074"/>
    </source>
</evidence>
<dbReference type="PANTHER" id="PTHR47053:SF1">
    <property type="entry name" value="MUREIN DD-ENDOPEPTIDASE MEPH-RELATED"/>
    <property type="match status" value="1"/>
</dbReference>
<organism evidence="6 7">
    <name type="scientific">Blautia ammoniilytica</name>
    <dbReference type="NCBI Taxonomy" id="2981782"/>
    <lineage>
        <taxon>Bacteria</taxon>
        <taxon>Bacillati</taxon>
        <taxon>Bacillota</taxon>
        <taxon>Clostridia</taxon>
        <taxon>Lachnospirales</taxon>
        <taxon>Lachnospiraceae</taxon>
        <taxon>Blautia</taxon>
    </lineage>
</organism>
<proteinExistence type="inferred from homology"/>
<name>A0ABT2TVQ5_9FIRM</name>
<dbReference type="InterPro" id="IPR000064">
    <property type="entry name" value="NLP_P60_dom"/>
</dbReference>
<protein>
    <submittedName>
        <fullName evidence="6">NlpC/P60 family protein</fullName>
    </submittedName>
</protein>
<evidence type="ECO:0000256" key="4">
    <source>
        <dbReference type="ARBA" id="ARBA00022807"/>
    </source>
</evidence>
<keyword evidence="3" id="KW-0378">Hydrolase</keyword>
<dbReference type="PROSITE" id="PS51935">
    <property type="entry name" value="NLPC_P60"/>
    <property type="match status" value="1"/>
</dbReference>
<dbReference type="EMBL" id="JAOQJL010000024">
    <property type="protein sequence ID" value="MCU6766167.1"/>
    <property type="molecule type" value="Genomic_DNA"/>
</dbReference>
<gene>
    <name evidence="6" type="ORF">OCV61_12190</name>
</gene>
<dbReference type="PANTHER" id="PTHR47053">
    <property type="entry name" value="MUREIN DD-ENDOPEPTIDASE MEPH-RELATED"/>
    <property type="match status" value="1"/>
</dbReference>
<comment type="caution">
    <text evidence="6">The sequence shown here is derived from an EMBL/GenBank/DDBJ whole genome shotgun (WGS) entry which is preliminary data.</text>
</comment>
<accession>A0ABT2TVQ5</accession>